<evidence type="ECO:0000256" key="5">
    <source>
        <dbReference type="ARBA" id="ARBA00023015"/>
    </source>
</evidence>
<evidence type="ECO:0000259" key="11">
    <source>
        <dbReference type="PROSITE" id="PS50097"/>
    </source>
</evidence>
<dbReference type="GO" id="GO:0016199">
    <property type="term" value="P:axon midline choice point recognition"/>
    <property type="evidence" value="ECO:0007669"/>
    <property type="project" value="UniProtKB-ARBA"/>
</dbReference>
<keyword evidence="9" id="KW-0862">Zinc</keyword>
<dbReference type="Pfam" id="PF00651">
    <property type="entry name" value="BTB"/>
    <property type="match status" value="1"/>
</dbReference>
<protein>
    <submittedName>
        <fullName evidence="13">Longitudinals lacking protein-like</fullName>
    </submittedName>
</protein>
<evidence type="ECO:0000256" key="3">
    <source>
        <dbReference type="ARBA" id="ARBA00022782"/>
    </source>
</evidence>
<keyword evidence="9" id="KW-0479">Metal-binding</keyword>
<proteinExistence type="predicted"/>
<accession>A0A2H8TMG8</accession>
<dbReference type="SMART" id="SM00355">
    <property type="entry name" value="ZnF_C2H2"/>
    <property type="match status" value="2"/>
</dbReference>
<dbReference type="AlphaFoldDB" id="A0A2H8TMG8"/>
<dbReference type="GO" id="GO:0005634">
    <property type="term" value="C:nucleus"/>
    <property type="evidence" value="ECO:0007669"/>
    <property type="project" value="UniProtKB-SubCell"/>
</dbReference>
<keyword evidence="9" id="KW-0863">Zinc-finger</keyword>
<dbReference type="PROSITE" id="PS00028">
    <property type="entry name" value="ZINC_FINGER_C2H2_1"/>
    <property type="match status" value="2"/>
</dbReference>
<dbReference type="PROSITE" id="PS50157">
    <property type="entry name" value="ZINC_FINGER_C2H2_2"/>
    <property type="match status" value="2"/>
</dbReference>
<feature type="domain" description="C2H2-type" evidence="12">
    <location>
        <begin position="205"/>
        <end position="228"/>
    </location>
</feature>
<dbReference type="EMBL" id="GFXV01003375">
    <property type="protein sequence ID" value="MBW15180.1"/>
    <property type="molecule type" value="Transcribed_RNA"/>
</dbReference>
<feature type="domain" description="C2H2-type" evidence="12">
    <location>
        <begin position="233"/>
        <end position="256"/>
    </location>
</feature>
<dbReference type="PANTHER" id="PTHR23110:SF111">
    <property type="entry name" value="LONGITUDINALS LACKING PROTEIN, ISOFORMS F_I_K_T"/>
    <property type="match status" value="1"/>
</dbReference>
<evidence type="ECO:0000256" key="10">
    <source>
        <dbReference type="SAM" id="MobiDB-lite"/>
    </source>
</evidence>
<dbReference type="InterPro" id="IPR013087">
    <property type="entry name" value="Znf_C2H2_type"/>
</dbReference>
<dbReference type="InterPro" id="IPR051095">
    <property type="entry name" value="Dros_DevTransReg"/>
</dbReference>
<dbReference type="GO" id="GO:0048813">
    <property type="term" value="P:dendrite morphogenesis"/>
    <property type="evidence" value="ECO:0007669"/>
    <property type="project" value="UniProtKB-ARBA"/>
</dbReference>
<evidence type="ECO:0000256" key="9">
    <source>
        <dbReference type="PROSITE-ProRule" id="PRU00042"/>
    </source>
</evidence>
<keyword evidence="4" id="KW-0524">Neurogenesis</keyword>
<evidence type="ECO:0000259" key="12">
    <source>
        <dbReference type="PROSITE" id="PS50157"/>
    </source>
</evidence>
<dbReference type="SUPFAM" id="SSF57667">
    <property type="entry name" value="beta-beta-alpha zinc fingers"/>
    <property type="match status" value="1"/>
</dbReference>
<dbReference type="Pfam" id="PF00096">
    <property type="entry name" value="zf-C2H2"/>
    <property type="match status" value="2"/>
</dbReference>
<dbReference type="GO" id="GO:0008406">
    <property type="term" value="P:gonad development"/>
    <property type="evidence" value="ECO:0007669"/>
    <property type="project" value="UniProtKB-ARBA"/>
</dbReference>
<evidence type="ECO:0000256" key="8">
    <source>
        <dbReference type="ARBA" id="ARBA00037382"/>
    </source>
</evidence>
<reference evidence="13" key="1">
    <citation type="submission" date="2017-10" db="EMBL/GenBank/DDBJ databases">
        <title>Transcriptome Assembly of Sugarcane Aphid Adults.</title>
        <authorList>
            <person name="Scully E.D."/>
            <person name="Palmer N.A."/>
            <person name="Geib S.M."/>
            <person name="Sarath G."/>
            <person name="Sattler S.E."/>
        </authorList>
    </citation>
    <scope>NUCLEOTIDE SEQUENCE</scope>
    <source>
        <tissue evidence="13">Whole body</tissue>
    </source>
</reference>
<evidence type="ECO:0000256" key="7">
    <source>
        <dbReference type="ARBA" id="ARBA00023242"/>
    </source>
</evidence>
<feature type="compositionally biased region" description="Low complexity" evidence="10">
    <location>
        <begin position="266"/>
        <end position="277"/>
    </location>
</feature>
<dbReference type="GO" id="GO:0007526">
    <property type="term" value="P:larval somatic muscle development"/>
    <property type="evidence" value="ECO:0007669"/>
    <property type="project" value="UniProtKB-ARBA"/>
</dbReference>
<dbReference type="GO" id="GO:0007464">
    <property type="term" value="P:R3/R4 cell fate commitment"/>
    <property type="evidence" value="ECO:0007669"/>
    <property type="project" value="UniProtKB-ARBA"/>
</dbReference>
<keyword evidence="2" id="KW-0217">Developmental protein</keyword>
<dbReference type="GO" id="GO:0008270">
    <property type="term" value="F:zinc ion binding"/>
    <property type="evidence" value="ECO:0007669"/>
    <property type="project" value="UniProtKB-KW"/>
</dbReference>
<feature type="domain" description="BTB" evidence="11">
    <location>
        <begin position="32"/>
        <end position="97"/>
    </location>
</feature>
<dbReference type="CDD" id="cd18315">
    <property type="entry name" value="BTB_POZ_BAB-like"/>
    <property type="match status" value="1"/>
</dbReference>
<dbReference type="InterPro" id="IPR036236">
    <property type="entry name" value="Znf_C2H2_sf"/>
</dbReference>
<dbReference type="SMART" id="SM00225">
    <property type="entry name" value="BTB"/>
    <property type="match status" value="1"/>
</dbReference>
<dbReference type="GO" id="GO:0035167">
    <property type="term" value="P:larval lymph gland hemopoiesis"/>
    <property type="evidence" value="ECO:0007669"/>
    <property type="project" value="UniProtKB-ARBA"/>
</dbReference>
<dbReference type="GO" id="GO:0045476">
    <property type="term" value="P:nurse cell apoptotic process"/>
    <property type="evidence" value="ECO:0007669"/>
    <property type="project" value="UniProtKB-ARBA"/>
</dbReference>
<evidence type="ECO:0000256" key="2">
    <source>
        <dbReference type="ARBA" id="ARBA00022473"/>
    </source>
</evidence>
<evidence type="ECO:0000256" key="4">
    <source>
        <dbReference type="ARBA" id="ARBA00022902"/>
    </source>
</evidence>
<name>A0A2H8TMG8_9HEMI</name>
<evidence type="ECO:0000256" key="1">
    <source>
        <dbReference type="ARBA" id="ARBA00004123"/>
    </source>
</evidence>
<dbReference type="InterPro" id="IPR011333">
    <property type="entry name" value="SKP1/BTB/POZ_sf"/>
</dbReference>
<dbReference type="Gene3D" id="3.30.710.10">
    <property type="entry name" value="Potassium Channel Kv1.1, Chain A"/>
    <property type="match status" value="1"/>
</dbReference>
<keyword evidence="6" id="KW-0804">Transcription</keyword>
<comment type="function">
    <text evidence="8">Putative transcription factor required for axon growth and guidance in the central and peripheral nervous systems. Repels CNS axons away from the midline by promoting the expression of the midline repellent sli and its receptor robo.</text>
</comment>
<evidence type="ECO:0000313" key="13">
    <source>
        <dbReference type="EMBL" id="MBW15180.1"/>
    </source>
</evidence>
<gene>
    <name evidence="13" type="primary">lolal_8</name>
</gene>
<dbReference type="SUPFAM" id="SSF54695">
    <property type="entry name" value="POZ domain"/>
    <property type="match status" value="1"/>
</dbReference>
<dbReference type="GO" id="GO:0006357">
    <property type="term" value="P:regulation of transcription by RNA polymerase II"/>
    <property type="evidence" value="ECO:0007669"/>
    <property type="project" value="TreeGrafter"/>
</dbReference>
<comment type="subcellular location">
    <subcellularLocation>
        <location evidence="1">Nucleus</location>
    </subcellularLocation>
</comment>
<dbReference type="GO" id="GO:0045467">
    <property type="term" value="P:R7 cell development"/>
    <property type="evidence" value="ECO:0007669"/>
    <property type="project" value="UniProtKB-ARBA"/>
</dbReference>
<dbReference type="OrthoDB" id="6359816at2759"/>
<feature type="region of interest" description="Disordered" evidence="10">
    <location>
        <begin position="263"/>
        <end position="312"/>
    </location>
</feature>
<dbReference type="Gene3D" id="3.30.160.60">
    <property type="entry name" value="Classic Zinc Finger"/>
    <property type="match status" value="2"/>
</dbReference>
<keyword evidence="5" id="KW-0805">Transcription regulation</keyword>
<dbReference type="PANTHER" id="PTHR23110">
    <property type="entry name" value="BTB DOMAIN TRANSCRIPTION FACTOR"/>
    <property type="match status" value="1"/>
</dbReference>
<keyword evidence="3" id="KW-0221">Differentiation</keyword>
<dbReference type="InterPro" id="IPR000210">
    <property type="entry name" value="BTB/POZ_dom"/>
</dbReference>
<keyword evidence="7" id="KW-0539">Nucleus</keyword>
<evidence type="ECO:0000256" key="6">
    <source>
        <dbReference type="ARBA" id="ARBA00023163"/>
    </source>
</evidence>
<organism evidence="13">
    <name type="scientific">Melanaphis sacchari</name>
    <dbReference type="NCBI Taxonomy" id="742174"/>
    <lineage>
        <taxon>Eukaryota</taxon>
        <taxon>Metazoa</taxon>
        <taxon>Ecdysozoa</taxon>
        <taxon>Arthropoda</taxon>
        <taxon>Hexapoda</taxon>
        <taxon>Insecta</taxon>
        <taxon>Pterygota</taxon>
        <taxon>Neoptera</taxon>
        <taxon>Paraneoptera</taxon>
        <taxon>Hemiptera</taxon>
        <taxon>Sternorrhyncha</taxon>
        <taxon>Aphidomorpha</taxon>
        <taxon>Aphidoidea</taxon>
        <taxon>Aphididae</taxon>
        <taxon>Aphidini</taxon>
        <taxon>Melanaphis</taxon>
    </lineage>
</organism>
<feature type="compositionally biased region" description="Polar residues" evidence="10">
    <location>
        <begin position="278"/>
        <end position="306"/>
    </location>
</feature>
<sequence>MNTSTQYSMRWDDFSSHFTNEFVSLRNDEQFVDVTLCCDDQFIKAHKVILSACSPYFKKILMMNPSKHVTVIMHNVEYELMKTLVDFMYLGEVLVNQNNVDRFFKLAKTFNIKGFQNGFNKNESSILPSLCENVEQDVPKNDVIDSMDNHDDGLFANQLDQLNQLVNPNEIIKRRKIETNYWQQSTETTPSTQPEKQRCHSLDPRPCPECGRQYSSLSNLRQHIELIHKPGCVVCPLCGKTFKNKLYLRRHFISFHEMLPSKVQNTSDPSTPYTSTPLHYQSDQNQQRLQIKEQSNTQQLSSTCFDQSIHPR</sequence>
<dbReference type="PROSITE" id="PS50097">
    <property type="entry name" value="BTB"/>
    <property type="match status" value="1"/>
</dbReference>